<evidence type="ECO:0000313" key="1">
    <source>
        <dbReference type="EMBL" id="RZF22961.1"/>
    </source>
</evidence>
<protein>
    <recommendedName>
        <fullName evidence="3">ATP-cone domain-containing protein</fullName>
    </recommendedName>
</protein>
<dbReference type="EMBL" id="QDKL01000001">
    <property type="protein sequence ID" value="RZF22961.1"/>
    <property type="molecule type" value="Genomic_DNA"/>
</dbReference>
<evidence type="ECO:0000313" key="2">
    <source>
        <dbReference type="Proteomes" id="UP000443582"/>
    </source>
</evidence>
<reference evidence="2" key="1">
    <citation type="journal article" date="2019" name="Int. J. Syst. Evol. Microbiol.">
        <title>Halobacteriovorax valvorus sp. nov., a novel prokaryotic predator isolated from coastal seawater of China.</title>
        <authorList>
            <person name="Chen M.-X."/>
        </authorList>
    </citation>
    <scope>NUCLEOTIDE SEQUENCE [LARGE SCALE GENOMIC DNA]</scope>
    <source>
        <strain evidence="2">BL9</strain>
    </source>
</reference>
<evidence type="ECO:0008006" key="3">
    <source>
        <dbReference type="Google" id="ProtNLM"/>
    </source>
</evidence>
<sequence>MHNNQESIQLINTAIIKGKERKIDTTYEDRLSQACNSSAIAAISNAIEQLAETDRISYDQAAIKIVETIKELDQVWTDYVLMEGINNIKKMLKGNTKH</sequence>
<organism evidence="1 2">
    <name type="scientific">Halobacteriovorax vibrionivorans</name>
    <dbReference type="NCBI Taxonomy" id="2152716"/>
    <lineage>
        <taxon>Bacteria</taxon>
        <taxon>Pseudomonadati</taxon>
        <taxon>Bdellovibrionota</taxon>
        <taxon>Bacteriovoracia</taxon>
        <taxon>Bacteriovoracales</taxon>
        <taxon>Halobacteriovoraceae</taxon>
        <taxon>Halobacteriovorax</taxon>
    </lineage>
</organism>
<comment type="caution">
    <text evidence="1">The sequence shown here is derived from an EMBL/GenBank/DDBJ whole genome shotgun (WGS) entry which is preliminary data.</text>
</comment>
<gene>
    <name evidence="1" type="ORF">DAY19_04090</name>
</gene>
<name>A0ABY0IJ25_9BACT</name>
<dbReference type="RefSeq" id="WP_114705903.1">
    <property type="nucleotide sequence ID" value="NZ_QDKL01000001.1"/>
</dbReference>
<accession>A0ABY0IJ25</accession>
<proteinExistence type="predicted"/>
<keyword evidence="2" id="KW-1185">Reference proteome</keyword>
<dbReference type="Proteomes" id="UP000443582">
    <property type="component" value="Unassembled WGS sequence"/>
</dbReference>